<dbReference type="Pfam" id="PF00106">
    <property type="entry name" value="adh_short"/>
    <property type="match status" value="1"/>
</dbReference>
<dbReference type="CDD" id="cd05233">
    <property type="entry name" value="SDR_c"/>
    <property type="match status" value="1"/>
</dbReference>
<gene>
    <name evidence="3" type="ORF">BCF44_105214</name>
</gene>
<dbReference type="EMBL" id="QUNO01000005">
    <property type="protein sequence ID" value="REH48356.1"/>
    <property type="molecule type" value="Genomic_DNA"/>
</dbReference>
<dbReference type="PANTHER" id="PTHR42760">
    <property type="entry name" value="SHORT-CHAIN DEHYDROGENASES/REDUCTASES FAMILY MEMBER"/>
    <property type="match status" value="1"/>
</dbReference>
<organism evidence="3 4">
    <name type="scientific">Kutzneria buriramensis</name>
    <dbReference type="NCBI Taxonomy" id="1045776"/>
    <lineage>
        <taxon>Bacteria</taxon>
        <taxon>Bacillati</taxon>
        <taxon>Actinomycetota</taxon>
        <taxon>Actinomycetes</taxon>
        <taxon>Pseudonocardiales</taxon>
        <taxon>Pseudonocardiaceae</taxon>
        <taxon>Kutzneria</taxon>
    </lineage>
</organism>
<comment type="caution">
    <text evidence="3">The sequence shown here is derived from an EMBL/GenBank/DDBJ whole genome shotgun (WGS) entry which is preliminary data.</text>
</comment>
<keyword evidence="4" id="KW-1185">Reference proteome</keyword>
<dbReference type="PROSITE" id="PS00061">
    <property type="entry name" value="ADH_SHORT"/>
    <property type="match status" value="1"/>
</dbReference>
<name>A0A3E0HQ46_9PSEU</name>
<evidence type="ECO:0000313" key="4">
    <source>
        <dbReference type="Proteomes" id="UP000256269"/>
    </source>
</evidence>
<dbReference type="SUPFAM" id="SSF51735">
    <property type="entry name" value="NAD(P)-binding Rossmann-fold domains"/>
    <property type="match status" value="1"/>
</dbReference>
<protein>
    <submittedName>
        <fullName evidence="3">NADP-dependent 3-hydroxy acid dehydrogenase YdfG</fullName>
    </submittedName>
</protein>
<accession>A0A3E0HQ46</accession>
<proteinExistence type="inferred from homology"/>
<dbReference type="InterPro" id="IPR002347">
    <property type="entry name" value="SDR_fam"/>
</dbReference>
<evidence type="ECO:0000256" key="1">
    <source>
        <dbReference type="ARBA" id="ARBA00006484"/>
    </source>
</evidence>
<dbReference type="Proteomes" id="UP000256269">
    <property type="component" value="Unassembled WGS sequence"/>
</dbReference>
<dbReference type="InterPro" id="IPR020904">
    <property type="entry name" value="Sc_DH/Rdtase_CS"/>
</dbReference>
<dbReference type="Gene3D" id="3.40.50.720">
    <property type="entry name" value="NAD(P)-binding Rossmann-like Domain"/>
    <property type="match status" value="1"/>
</dbReference>
<evidence type="ECO:0000313" key="3">
    <source>
        <dbReference type="EMBL" id="REH48356.1"/>
    </source>
</evidence>
<dbReference type="PRINTS" id="PR00081">
    <property type="entry name" value="GDHRDH"/>
</dbReference>
<dbReference type="AlphaFoldDB" id="A0A3E0HQ46"/>
<feature type="region of interest" description="Disordered" evidence="2">
    <location>
        <begin position="257"/>
        <end position="286"/>
    </location>
</feature>
<reference evidence="3 4" key="1">
    <citation type="submission" date="2018-08" db="EMBL/GenBank/DDBJ databases">
        <title>Genomic Encyclopedia of Archaeal and Bacterial Type Strains, Phase II (KMG-II): from individual species to whole genera.</title>
        <authorList>
            <person name="Goeker M."/>
        </authorList>
    </citation>
    <scope>NUCLEOTIDE SEQUENCE [LARGE SCALE GENOMIC DNA]</scope>
    <source>
        <strain evidence="3 4">DSM 45791</strain>
    </source>
</reference>
<evidence type="ECO:0000256" key="2">
    <source>
        <dbReference type="SAM" id="MobiDB-lite"/>
    </source>
</evidence>
<comment type="similarity">
    <text evidence="1">Belongs to the short-chain dehydrogenases/reductases (SDR) family.</text>
</comment>
<dbReference type="OrthoDB" id="7064009at2"/>
<dbReference type="InterPro" id="IPR036291">
    <property type="entry name" value="NAD(P)-bd_dom_sf"/>
</dbReference>
<dbReference type="GO" id="GO:0016616">
    <property type="term" value="F:oxidoreductase activity, acting on the CH-OH group of donors, NAD or NADP as acceptor"/>
    <property type="evidence" value="ECO:0007669"/>
    <property type="project" value="TreeGrafter"/>
</dbReference>
<dbReference type="RefSeq" id="WP_116175134.1">
    <property type="nucleotide sequence ID" value="NZ_CP144375.1"/>
</dbReference>
<sequence length="316" mass="32673">MEVRDKVVVVTGAGRGIGAALARRFAAEGAAGIVVSDVNGSAATEVAASLDRAIAVAADVTDAAQVAALVTAAEEAFGPVDLFCSNAGVAFGRGMDASPTDWATNLNVNVMAHVHAANAVLPSMLARGRGYFLNTASAAGLLMAPGDAPYTVSKHAAVAFAEWLSVTYGDRGIGVSVLCPMGVRTDMLMPGIEQGDLSALAVAAFGDILEPDQVAGIVVEGLAAEKFHILPHPEVATFVQRKATDVDRWLSGMRRAATQLPTPPGLTPHPGESRSQAHRMQVSGRSERGVSFLPETAFRCVCERDSRGLEVSPATA</sequence>